<accession>A0A1H1S8P3</accession>
<feature type="region of interest" description="Disordered" evidence="1">
    <location>
        <begin position="73"/>
        <end position="97"/>
    </location>
</feature>
<dbReference type="OrthoDB" id="3302627at2"/>
<dbReference type="EMBL" id="LT629772">
    <property type="protein sequence ID" value="SDS44345.1"/>
    <property type="molecule type" value="Genomic_DNA"/>
</dbReference>
<dbReference type="Proteomes" id="UP000199103">
    <property type="component" value="Chromosome I"/>
</dbReference>
<dbReference type="RefSeq" id="WP_091523546.1">
    <property type="nucleotide sequence ID" value="NZ_LT629772.1"/>
</dbReference>
<sequence>MNDQQPGLDDRILTDAYRRLTADRPVPTDTVAGLRERIRARHRAVRFRRGLGVAAAVIAAVALVVWPLAPGPAPEAPNASSPDQTTSTSPPPRLGPIDTAAAASCAFGYSRRTLGERDWAADATVSELSIHGDQARVTLRVGTWYRGGSGAEITARMPAPVEQEDAPPGYGVGTRLLVSGDLDGSTYWGWACGFTRYYDQRTATTWKRVFG</sequence>
<dbReference type="STRING" id="630515.SAMN04489812_1921"/>
<proteinExistence type="predicted"/>
<evidence type="ECO:0000256" key="1">
    <source>
        <dbReference type="SAM" id="MobiDB-lite"/>
    </source>
</evidence>
<evidence type="ECO:0000313" key="3">
    <source>
        <dbReference type="EMBL" id="SDS44345.1"/>
    </source>
</evidence>
<keyword evidence="2" id="KW-1133">Transmembrane helix</keyword>
<evidence type="ECO:0000256" key="2">
    <source>
        <dbReference type="SAM" id="Phobius"/>
    </source>
</evidence>
<gene>
    <name evidence="3" type="ORF">SAMN04489812_1921</name>
</gene>
<protein>
    <submittedName>
        <fullName evidence="3">Uncharacterized protein</fullName>
    </submittedName>
</protein>
<organism evidence="3 4">
    <name type="scientific">Microlunatus soli</name>
    <dbReference type="NCBI Taxonomy" id="630515"/>
    <lineage>
        <taxon>Bacteria</taxon>
        <taxon>Bacillati</taxon>
        <taxon>Actinomycetota</taxon>
        <taxon>Actinomycetes</taxon>
        <taxon>Propionibacteriales</taxon>
        <taxon>Propionibacteriaceae</taxon>
        <taxon>Microlunatus</taxon>
    </lineage>
</organism>
<dbReference type="AlphaFoldDB" id="A0A1H1S8P3"/>
<evidence type="ECO:0000313" key="4">
    <source>
        <dbReference type="Proteomes" id="UP000199103"/>
    </source>
</evidence>
<reference evidence="3 4" key="1">
    <citation type="submission" date="2016-10" db="EMBL/GenBank/DDBJ databases">
        <authorList>
            <person name="de Groot N.N."/>
        </authorList>
    </citation>
    <scope>NUCLEOTIDE SEQUENCE [LARGE SCALE GENOMIC DNA]</scope>
    <source>
        <strain evidence="3 4">DSM 21800</strain>
    </source>
</reference>
<feature type="transmembrane region" description="Helical" evidence="2">
    <location>
        <begin position="51"/>
        <end position="69"/>
    </location>
</feature>
<keyword evidence="2" id="KW-0472">Membrane</keyword>
<keyword evidence="2" id="KW-0812">Transmembrane</keyword>
<name>A0A1H1S8P3_9ACTN</name>
<keyword evidence="4" id="KW-1185">Reference proteome</keyword>